<evidence type="ECO:0000256" key="6">
    <source>
        <dbReference type="ARBA" id="ARBA00023242"/>
    </source>
</evidence>
<comment type="subcellular location">
    <subcellularLocation>
        <location evidence="1">Nucleus</location>
    </subcellularLocation>
</comment>
<evidence type="ECO:0000256" key="3">
    <source>
        <dbReference type="ARBA" id="ARBA00022737"/>
    </source>
</evidence>
<feature type="compositionally biased region" description="Basic and acidic residues" evidence="8">
    <location>
        <begin position="241"/>
        <end position="264"/>
    </location>
</feature>
<dbReference type="PANTHER" id="PTHR13100">
    <property type="entry name" value="CELL GROWTH-REGULATING NUCLEOLAR PROTEIN LYAR"/>
    <property type="match status" value="1"/>
</dbReference>
<protein>
    <submittedName>
        <fullName evidence="11">Uncharacterized protein</fullName>
    </submittedName>
</protein>
<evidence type="ECO:0000256" key="2">
    <source>
        <dbReference type="ARBA" id="ARBA00022723"/>
    </source>
</evidence>
<dbReference type="AlphaFoldDB" id="A0A1B6GV65"/>
<evidence type="ECO:0000256" key="4">
    <source>
        <dbReference type="ARBA" id="ARBA00022771"/>
    </source>
</evidence>
<dbReference type="Gene3D" id="3.30.1490.490">
    <property type="match status" value="1"/>
</dbReference>
<keyword evidence="4 7" id="KW-0863">Zinc-finger</keyword>
<dbReference type="GO" id="GO:0003677">
    <property type="term" value="F:DNA binding"/>
    <property type="evidence" value="ECO:0007669"/>
    <property type="project" value="InterPro"/>
</dbReference>
<dbReference type="Pfam" id="PF25879">
    <property type="entry name" value="WHD_LYAR"/>
    <property type="match status" value="1"/>
</dbReference>
<evidence type="ECO:0000259" key="9">
    <source>
        <dbReference type="Pfam" id="PF08790"/>
    </source>
</evidence>
<dbReference type="GO" id="GO:0008270">
    <property type="term" value="F:zinc ion binding"/>
    <property type="evidence" value="ECO:0007669"/>
    <property type="project" value="UniProtKB-KW"/>
</dbReference>
<evidence type="ECO:0000256" key="5">
    <source>
        <dbReference type="ARBA" id="ARBA00022833"/>
    </source>
</evidence>
<dbReference type="GO" id="GO:0000122">
    <property type="term" value="P:negative regulation of transcription by RNA polymerase II"/>
    <property type="evidence" value="ECO:0007669"/>
    <property type="project" value="TreeGrafter"/>
</dbReference>
<evidence type="ECO:0000313" key="11">
    <source>
        <dbReference type="EMBL" id="JAS66297.1"/>
    </source>
</evidence>
<dbReference type="InterPro" id="IPR058719">
    <property type="entry name" value="WHD_LYAR"/>
</dbReference>
<gene>
    <name evidence="11" type="ORF">g.15247</name>
</gene>
<dbReference type="GO" id="GO:0005730">
    <property type="term" value="C:nucleolus"/>
    <property type="evidence" value="ECO:0007669"/>
    <property type="project" value="TreeGrafter"/>
</dbReference>
<keyword evidence="5" id="KW-0862">Zinc</keyword>
<sequence length="424" mass="48892">MVVFTCQNCGDSLQKPKVEKHYNSRCRNRDVNLTCVDCLKDFFGQDYVSHTKCVTEMERYSANGTVIKENKGQKKQDRFVEMIPNLLNSKNLTIGQRKLLEVCSKFDNVPRKRPKFRNFILNAAKSIKLNSDDVDSVFDILENALKELNQSVTNKQEATDNTSINDKSSVIEATETHENMPVDSTLNELKTKTKKKKDKVKHSSVELSLSIEKEDCVEPEEETKENVNELSKKKLKKQKKYEKYLAELENEAKQDKVENEKCEENMELDQSFDENHKKSKKKSKKYQAEQLDSKLNQQENGNESANAMQVVSENTERKKSKKRRLDEPICDVTEKKSKGAAIEDDEPTSQGTFDWADVITRVLVSRPDKELSLKRLGKKVIDEYQTVKSDHRSYEELLAKFNKKVKKVKGVKVLKDKAKLTEEC</sequence>
<evidence type="ECO:0000256" key="7">
    <source>
        <dbReference type="PROSITE-ProRule" id="PRU01145"/>
    </source>
</evidence>
<feature type="domain" description="Cell growth-regulating nucleolar protein-like winged helix" evidence="10">
    <location>
        <begin position="351"/>
        <end position="421"/>
    </location>
</feature>
<dbReference type="InterPro" id="IPR039999">
    <property type="entry name" value="LYAR"/>
</dbReference>
<feature type="region of interest" description="Disordered" evidence="8">
    <location>
        <begin position="215"/>
        <end position="330"/>
    </location>
</feature>
<evidence type="ECO:0000259" key="10">
    <source>
        <dbReference type="Pfam" id="PF25879"/>
    </source>
</evidence>
<feature type="domain" description="Zinc finger C2H2 LYAR-type" evidence="9">
    <location>
        <begin position="33"/>
        <end position="60"/>
    </location>
</feature>
<dbReference type="SUPFAM" id="SSF57667">
    <property type="entry name" value="beta-beta-alpha zinc fingers"/>
    <property type="match status" value="2"/>
</dbReference>
<dbReference type="PROSITE" id="PS51804">
    <property type="entry name" value="ZF_C2HC_LYAR"/>
    <property type="match status" value="2"/>
</dbReference>
<dbReference type="EMBL" id="GECZ01003472">
    <property type="protein sequence ID" value="JAS66297.1"/>
    <property type="molecule type" value="Transcribed_RNA"/>
</dbReference>
<name>A0A1B6GV65_9HEMI</name>
<evidence type="ECO:0000256" key="1">
    <source>
        <dbReference type="ARBA" id="ARBA00004123"/>
    </source>
</evidence>
<dbReference type="GO" id="GO:0006364">
    <property type="term" value="P:rRNA processing"/>
    <property type="evidence" value="ECO:0007669"/>
    <property type="project" value="TreeGrafter"/>
</dbReference>
<dbReference type="InterPro" id="IPR014898">
    <property type="entry name" value="Znf_C2H2_LYAR"/>
</dbReference>
<dbReference type="InterPro" id="IPR036236">
    <property type="entry name" value="Znf_C2H2_sf"/>
</dbReference>
<evidence type="ECO:0000256" key="8">
    <source>
        <dbReference type="SAM" id="MobiDB-lite"/>
    </source>
</evidence>
<proteinExistence type="predicted"/>
<dbReference type="FunFam" id="3.30.1490.490:FF:000001">
    <property type="entry name" value="cell growth-regulating nucleolar protein-like"/>
    <property type="match status" value="1"/>
</dbReference>
<reference evidence="11" key="1">
    <citation type="submission" date="2015-11" db="EMBL/GenBank/DDBJ databases">
        <title>De novo transcriptome assembly of four potential Pierce s Disease insect vectors from Arizona vineyards.</title>
        <authorList>
            <person name="Tassone E.E."/>
        </authorList>
    </citation>
    <scope>NUCLEOTIDE SEQUENCE</scope>
</reference>
<organism evidence="11">
    <name type="scientific">Cuerna arida</name>
    <dbReference type="NCBI Taxonomy" id="1464854"/>
    <lineage>
        <taxon>Eukaryota</taxon>
        <taxon>Metazoa</taxon>
        <taxon>Ecdysozoa</taxon>
        <taxon>Arthropoda</taxon>
        <taxon>Hexapoda</taxon>
        <taxon>Insecta</taxon>
        <taxon>Pterygota</taxon>
        <taxon>Neoptera</taxon>
        <taxon>Paraneoptera</taxon>
        <taxon>Hemiptera</taxon>
        <taxon>Auchenorrhyncha</taxon>
        <taxon>Membracoidea</taxon>
        <taxon>Cicadellidae</taxon>
        <taxon>Cicadellinae</taxon>
        <taxon>Proconiini</taxon>
        <taxon>Cuerna</taxon>
    </lineage>
</organism>
<dbReference type="PANTHER" id="PTHR13100:SF10">
    <property type="entry name" value="CELL GROWTH-REGULATING NUCLEOLAR PROTEIN"/>
    <property type="match status" value="1"/>
</dbReference>
<feature type="compositionally biased region" description="Polar residues" evidence="8">
    <location>
        <begin position="293"/>
        <end position="313"/>
    </location>
</feature>
<dbReference type="Pfam" id="PF08790">
    <property type="entry name" value="zf-LYAR"/>
    <property type="match status" value="1"/>
</dbReference>
<keyword evidence="3" id="KW-0677">Repeat</keyword>
<keyword evidence="6" id="KW-0539">Nucleus</keyword>
<keyword evidence="2" id="KW-0479">Metal-binding</keyword>
<accession>A0A1B6GV65</accession>